<keyword evidence="3" id="KW-1185">Reference proteome</keyword>
<accession>A0A364NFB1</accession>
<comment type="caution">
    <text evidence="2">The sequence shown here is derived from an EMBL/GenBank/DDBJ whole genome shotgun (WGS) entry which is preliminary data.</text>
</comment>
<feature type="region of interest" description="Disordered" evidence="1">
    <location>
        <begin position="148"/>
        <end position="177"/>
    </location>
</feature>
<reference evidence="3" key="1">
    <citation type="submission" date="2018-05" db="EMBL/GenBank/DDBJ databases">
        <title>Draft genome sequence of Stemphylium lycopersici strain CIDEFI 213.</title>
        <authorList>
            <person name="Medina R."/>
            <person name="Franco M.E.E."/>
            <person name="Lucentini C.G."/>
            <person name="Saparrat M.C.N."/>
            <person name="Balatti P.A."/>
        </authorList>
    </citation>
    <scope>NUCLEOTIDE SEQUENCE [LARGE SCALE GENOMIC DNA]</scope>
    <source>
        <strain evidence="3">CIDEFI 213</strain>
    </source>
</reference>
<feature type="compositionally biased region" description="Low complexity" evidence="1">
    <location>
        <begin position="45"/>
        <end position="64"/>
    </location>
</feature>
<gene>
    <name evidence="2" type="ORF">DDE83_000753</name>
</gene>
<protein>
    <submittedName>
        <fullName evidence="2">Uncharacterized protein</fullName>
    </submittedName>
</protein>
<feature type="region of interest" description="Disordered" evidence="1">
    <location>
        <begin position="38"/>
        <end position="121"/>
    </location>
</feature>
<evidence type="ECO:0000256" key="1">
    <source>
        <dbReference type="SAM" id="MobiDB-lite"/>
    </source>
</evidence>
<dbReference type="EMBL" id="QGDH01000007">
    <property type="protein sequence ID" value="RAR15956.1"/>
    <property type="molecule type" value="Genomic_DNA"/>
</dbReference>
<feature type="compositionally biased region" description="Low complexity" evidence="1">
    <location>
        <begin position="86"/>
        <end position="98"/>
    </location>
</feature>
<dbReference type="AlphaFoldDB" id="A0A364NFB1"/>
<feature type="compositionally biased region" description="Polar residues" evidence="1">
    <location>
        <begin position="106"/>
        <end position="116"/>
    </location>
</feature>
<sequence>MYAPIKGRVVGGGMASSGNGPHLSGLAVRFQTNSPFETLAAAPNTGSDGSDSTASLSSSGGSLSQLGPNQATGGSTTSSRGQVDSQQPQATQLPTTPQRARRMAASESSNTPSIVSPSAARTHIPQQYEGSPQKIKATKISQLQGLDMQRRNSHASQASENWRSPRRPSFSSSLRSPTMLNPVDVLQTASMSGVPEYLAVQEMAFRQGQHDCNGSRNRVPPSPFGKHFDHVWAQYYKLGAVYGGGPTAMPPAASSPSHENFAWPVLINSATQDLEHPNGSFDIEWTRKVCTMALNCMKELIRVVCRRLNDWRKIVCDIPAPVKHAIVAFPELCEYYEILRRDAHEALSGGAPLGYEAKL</sequence>
<feature type="compositionally biased region" description="Polar residues" evidence="1">
    <location>
        <begin position="65"/>
        <end position="85"/>
    </location>
</feature>
<feature type="compositionally biased region" description="Low complexity" evidence="1">
    <location>
        <begin position="167"/>
        <end position="177"/>
    </location>
</feature>
<evidence type="ECO:0000313" key="2">
    <source>
        <dbReference type="EMBL" id="RAR15956.1"/>
    </source>
</evidence>
<proteinExistence type="predicted"/>
<name>A0A364NFB1_STELY</name>
<evidence type="ECO:0000313" key="3">
    <source>
        <dbReference type="Proteomes" id="UP000249619"/>
    </source>
</evidence>
<dbReference type="Proteomes" id="UP000249619">
    <property type="component" value="Unassembled WGS sequence"/>
</dbReference>
<organism evidence="2 3">
    <name type="scientific">Stemphylium lycopersici</name>
    <name type="common">Tomato gray leaf spot disease fungus</name>
    <name type="synonym">Thyrospora lycopersici</name>
    <dbReference type="NCBI Taxonomy" id="183478"/>
    <lineage>
        <taxon>Eukaryota</taxon>
        <taxon>Fungi</taxon>
        <taxon>Dikarya</taxon>
        <taxon>Ascomycota</taxon>
        <taxon>Pezizomycotina</taxon>
        <taxon>Dothideomycetes</taxon>
        <taxon>Pleosporomycetidae</taxon>
        <taxon>Pleosporales</taxon>
        <taxon>Pleosporineae</taxon>
        <taxon>Pleosporaceae</taxon>
        <taxon>Stemphylium</taxon>
    </lineage>
</organism>